<dbReference type="AlphaFoldDB" id="A0A1V3NH41"/>
<protein>
    <submittedName>
        <fullName evidence="1">Addiction module antitoxin</fullName>
    </submittedName>
</protein>
<dbReference type="EMBL" id="MVBK01000048">
    <property type="protein sequence ID" value="OOG24360.1"/>
    <property type="molecule type" value="Genomic_DNA"/>
</dbReference>
<evidence type="ECO:0000313" key="1">
    <source>
        <dbReference type="EMBL" id="OOG24360.1"/>
    </source>
</evidence>
<sequence>MRKLRIPVPSGLAAFVDQQVRRRGYDTHNEYVCALIGRDQDRQRLRDQLLAGAASAPAKPAGRAYFSSLREHVRQATKAKREP</sequence>
<name>A0A1V3NH41_9GAMM</name>
<proteinExistence type="predicted"/>
<dbReference type="Proteomes" id="UP000189462">
    <property type="component" value="Unassembled WGS sequence"/>
</dbReference>
<keyword evidence="2" id="KW-1185">Reference proteome</keyword>
<gene>
    <name evidence="1" type="ORF">B1C78_09015</name>
</gene>
<reference evidence="1 2" key="1">
    <citation type="submission" date="2017-02" db="EMBL/GenBank/DDBJ databases">
        <title>Genomic diversity within the haloalkaliphilic genus Thioalkalivibrio.</title>
        <authorList>
            <person name="Ahn A.-C."/>
            <person name="Meier-Kolthoff J."/>
            <person name="Overmars L."/>
            <person name="Richter M."/>
            <person name="Woyke T."/>
            <person name="Sorokin D.Y."/>
            <person name="Muyzer G."/>
        </authorList>
    </citation>
    <scope>NUCLEOTIDE SEQUENCE [LARGE SCALE GENOMIC DNA]</scope>
    <source>
        <strain evidence="1 2">ALJD</strain>
    </source>
</reference>
<dbReference type="STRING" id="108003.B1C78_09015"/>
<dbReference type="OrthoDB" id="9811310at2"/>
<evidence type="ECO:0000313" key="2">
    <source>
        <dbReference type="Proteomes" id="UP000189462"/>
    </source>
</evidence>
<accession>A0A1V3NH41</accession>
<comment type="caution">
    <text evidence="1">The sequence shown here is derived from an EMBL/GenBank/DDBJ whole genome shotgun (WGS) entry which is preliminary data.</text>
</comment>
<organism evidence="1 2">
    <name type="scientific">Thioalkalivibrio denitrificans</name>
    <dbReference type="NCBI Taxonomy" id="108003"/>
    <lineage>
        <taxon>Bacteria</taxon>
        <taxon>Pseudomonadati</taxon>
        <taxon>Pseudomonadota</taxon>
        <taxon>Gammaproteobacteria</taxon>
        <taxon>Chromatiales</taxon>
        <taxon>Ectothiorhodospiraceae</taxon>
        <taxon>Thioalkalivibrio</taxon>
    </lineage>
</organism>